<protein>
    <submittedName>
        <fullName evidence="2">Uncharacterized protein</fullName>
    </submittedName>
</protein>
<sequence>MEELLATFAGGMHVGQEGYDLRQLQEYLSQHLPLNENVPLSPSEKYHPLPSRSSSSTRKRASYPPSTLYDDISFDWSSSTSTSFSQVTTHPSTTTWNSNPSTSTSHSMPLPVPAPHPALQAPSSPGYGAFTSDAFAPLWAKGIDDVDHSGILRSASEPPVLASASASGFGNRGGFGFSQMERKDEAKPASEGAHEGWKWKGFTPINPPKRALEPDDGAQMDQTGLGKGKERDERELADMDVDVDMDLDMDMDAEGEEVDEDDEELQMNGGRYVGQSLQKGQSHLLFGHGQTGDWNRGRRKE</sequence>
<feature type="compositionally biased region" description="Low complexity" evidence="1">
    <location>
        <begin position="83"/>
        <end position="107"/>
    </location>
</feature>
<dbReference type="VEuPathDB" id="FungiDB:TREMEDRAFT_61309"/>
<dbReference type="InParanoid" id="A0A4Q1BQ81"/>
<dbReference type="OrthoDB" id="2564985at2759"/>
<comment type="caution">
    <text evidence="2">The sequence shown here is derived from an EMBL/GenBank/DDBJ whole genome shotgun (WGS) entry which is preliminary data.</text>
</comment>
<feature type="region of interest" description="Disordered" evidence="1">
    <location>
        <begin position="282"/>
        <end position="301"/>
    </location>
</feature>
<feature type="compositionally biased region" description="Basic and acidic residues" evidence="1">
    <location>
        <begin position="227"/>
        <end position="237"/>
    </location>
</feature>
<feature type="region of interest" description="Disordered" evidence="1">
    <location>
        <begin position="175"/>
        <end position="237"/>
    </location>
</feature>
<evidence type="ECO:0000313" key="3">
    <source>
        <dbReference type="Proteomes" id="UP000289152"/>
    </source>
</evidence>
<feature type="region of interest" description="Disordered" evidence="1">
    <location>
        <begin position="83"/>
        <end position="121"/>
    </location>
</feature>
<gene>
    <name evidence="2" type="ORF">M231_02542</name>
</gene>
<name>A0A4Q1BQ81_TREME</name>
<feature type="region of interest" description="Disordered" evidence="1">
    <location>
        <begin position="35"/>
        <end position="64"/>
    </location>
</feature>
<keyword evidence="3" id="KW-1185">Reference proteome</keyword>
<accession>A0A4Q1BQ81</accession>
<evidence type="ECO:0000256" key="1">
    <source>
        <dbReference type="SAM" id="MobiDB-lite"/>
    </source>
</evidence>
<dbReference type="AlphaFoldDB" id="A0A4Q1BQ81"/>
<dbReference type="Proteomes" id="UP000289152">
    <property type="component" value="Unassembled WGS sequence"/>
</dbReference>
<reference evidence="2 3" key="1">
    <citation type="submission" date="2016-06" db="EMBL/GenBank/DDBJ databases">
        <title>Evolution of pathogenesis and genome organization in the Tremellales.</title>
        <authorList>
            <person name="Cuomo C."/>
            <person name="Litvintseva A."/>
            <person name="Heitman J."/>
            <person name="Chen Y."/>
            <person name="Sun S."/>
            <person name="Springer D."/>
            <person name="Dromer F."/>
            <person name="Young S."/>
            <person name="Zeng Q."/>
            <person name="Chapman S."/>
            <person name="Gujja S."/>
            <person name="Saif S."/>
            <person name="Birren B."/>
        </authorList>
    </citation>
    <scope>NUCLEOTIDE SEQUENCE [LARGE SCALE GENOMIC DNA]</scope>
    <source>
        <strain evidence="2 3">ATCC 28783</strain>
    </source>
</reference>
<dbReference type="EMBL" id="SDIL01000022">
    <property type="protein sequence ID" value="RXK40085.1"/>
    <property type="molecule type" value="Genomic_DNA"/>
</dbReference>
<proteinExistence type="predicted"/>
<feature type="compositionally biased region" description="Basic and acidic residues" evidence="1">
    <location>
        <begin position="180"/>
        <end position="198"/>
    </location>
</feature>
<organism evidence="2 3">
    <name type="scientific">Tremella mesenterica</name>
    <name type="common">Jelly fungus</name>
    <dbReference type="NCBI Taxonomy" id="5217"/>
    <lineage>
        <taxon>Eukaryota</taxon>
        <taxon>Fungi</taxon>
        <taxon>Dikarya</taxon>
        <taxon>Basidiomycota</taxon>
        <taxon>Agaricomycotina</taxon>
        <taxon>Tremellomycetes</taxon>
        <taxon>Tremellales</taxon>
        <taxon>Tremellaceae</taxon>
        <taxon>Tremella</taxon>
    </lineage>
</organism>
<evidence type="ECO:0000313" key="2">
    <source>
        <dbReference type="EMBL" id="RXK40085.1"/>
    </source>
</evidence>